<evidence type="ECO:0000256" key="4">
    <source>
        <dbReference type="ARBA" id="ARBA00022547"/>
    </source>
</evidence>
<evidence type="ECO:0000256" key="8">
    <source>
        <dbReference type="ARBA" id="ARBA00023065"/>
    </source>
</evidence>
<evidence type="ECO:0000256" key="14">
    <source>
        <dbReference type="RuleBase" id="RU003848"/>
    </source>
</evidence>
<dbReference type="CDD" id="cd06503">
    <property type="entry name" value="ATP-synt_Fo_b"/>
    <property type="match status" value="1"/>
</dbReference>
<evidence type="ECO:0000256" key="13">
    <source>
        <dbReference type="HAMAP-Rule" id="MF_01398"/>
    </source>
</evidence>
<keyword evidence="9 13" id="KW-0472">Membrane</keyword>
<dbReference type="GO" id="GO:0046961">
    <property type="term" value="F:proton-transporting ATPase activity, rotational mechanism"/>
    <property type="evidence" value="ECO:0007669"/>
    <property type="project" value="TreeGrafter"/>
</dbReference>
<dbReference type="InterPro" id="IPR002146">
    <property type="entry name" value="ATP_synth_b/b'su_bac/chlpt"/>
</dbReference>
<evidence type="ECO:0000256" key="1">
    <source>
        <dbReference type="ARBA" id="ARBA00005513"/>
    </source>
</evidence>
<comment type="function">
    <text evidence="13">Component of the F(0) channel, it forms part of the peripheral stalk, linking F(1) to F(0).</text>
</comment>
<dbReference type="GO" id="GO:0012505">
    <property type="term" value="C:endomembrane system"/>
    <property type="evidence" value="ECO:0007669"/>
    <property type="project" value="UniProtKB-SubCell"/>
</dbReference>
<evidence type="ECO:0000256" key="9">
    <source>
        <dbReference type="ARBA" id="ARBA00023136"/>
    </source>
</evidence>
<evidence type="ECO:0000256" key="7">
    <source>
        <dbReference type="ARBA" id="ARBA00022989"/>
    </source>
</evidence>
<keyword evidence="6 13" id="KW-0375">Hydrogen ion transport</keyword>
<keyword evidence="5 13" id="KW-0812">Transmembrane</keyword>
<evidence type="ECO:0000256" key="15">
    <source>
        <dbReference type="SAM" id="Coils"/>
    </source>
</evidence>
<keyword evidence="8 13" id="KW-0406">Ion transport</keyword>
<evidence type="ECO:0000256" key="10">
    <source>
        <dbReference type="ARBA" id="ARBA00023310"/>
    </source>
</evidence>
<dbReference type="NCBIfam" id="TIGR01144">
    <property type="entry name" value="ATP_synt_b"/>
    <property type="match status" value="1"/>
</dbReference>
<keyword evidence="10 13" id="KW-0066">ATP synthesis</keyword>
<evidence type="ECO:0000256" key="11">
    <source>
        <dbReference type="ARBA" id="ARBA00025198"/>
    </source>
</evidence>
<evidence type="ECO:0000256" key="6">
    <source>
        <dbReference type="ARBA" id="ARBA00022781"/>
    </source>
</evidence>
<evidence type="ECO:0000256" key="2">
    <source>
        <dbReference type="ARBA" id="ARBA00022448"/>
    </source>
</evidence>
<dbReference type="GO" id="GO:0045259">
    <property type="term" value="C:proton-transporting ATP synthase complex"/>
    <property type="evidence" value="ECO:0007669"/>
    <property type="project" value="UniProtKB-KW"/>
</dbReference>
<dbReference type="SUPFAM" id="SSF81573">
    <property type="entry name" value="F1F0 ATP synthase subunit B, membrane domain"/>
    <property type="match status" value="1"/>
</dbReference>
<evidence type="ECO:0000256" key="5">
    <source>
        <dbReference type="ARBA" id="ARBA00022692"/>
    </source>
</evidence>
<organism evidence="16 17">
    <name type="scientific">Listeria grandensis</name>
    <dbReference type="NCBI Taxonomy" id="1494963"/>
    <lineage>
        <taxon>Bacteria</taxon>
        <taxon>Bacillati</taxon>
        <taxon>Bacillota</taxon>
        <taxon>Bacilli</taxon>
        <taxon>Bacillales</taxon>
        <taxon>Listeriaceae</taxon>
        <taxon>Listeria</taxon>
    </lineage>
</organism>
<feature type="transmembrane region" description="Helical" evidence="13">
    <location>
        <begin position="20"/>
        <end position="44"/>
    </location>
</feature>
<dbReference type="EMBL" id="JAARWN010000002">
    <property type="protein sequence ID" value="MBC1935777.1"/>
    <property type="molecule type" value="Genomic_DNA"/>
</dbReference>
<sequence>MERSESNVLGFNSIALGSAVFTAGDSVFTVVAFCILLVLIRIYAWKPLMNIMKAREEHIASEIDSAEESRVQAEALLAEQKEVLQQARLESQTMIENAKQLGEKEREEIIKVARAESERIKEEAKSDITREKEDAIKALREQVGSLSVLIASKVIEKNLDEQSQSALVQEYIERLGDDK</sequence>
<evidence type="ECO:0000313" key="16">
    <source>
        <dbReference type="EMBL" id="MBC1935777.1"/>
    </source>
</evidence>
<evidence type="ECO:0000256" key="3">
    <source>
        <dbReference type="ARBA" id="ARBA00022475"/>
    </source>
</evidence>
<comment type="caution">
    <text evidence="16">The sequence shown here is derived from an EMBL/GenBank/DDBJ whole genome shotgun (WGS) entry which is preliminary data.</text>
</comment>
<comment type="similarity">
    <text evidence="1 13 14">Belongs to the ATPase B chain family.</text>
</comment>
<dbReference type="PANTHER" id="PTHR33445">
    <property type="entry name" value="ATP SYNTHASE SUBUNIT B', CHLOROPLASTIC"/>
    <property type="match status" value="1"/>
</dbReference>
<dbReference type="GO" id="GO:0005886">
    <property type="term" value="C:plasma membrane"/>
    <property type="evidence" value="ECO:0007669"/>
    <property type="project" value="UniProtKB-SubCell"/>
</dbReference>
<keyword evidence="7 13" id="KW-1133">Transmembrane helix</keyword>
<reference evidence="16 17" key="1">
    <citation type="submission" date="2020-03" db="EMBL/GenBank/DDBJ databases">
        <title>Soil Listeria distribution.</title>
        <authorList>
            <person name="Liao J."/>
            <person name="Wiedmann M."/>
        </authorList>
    </citation>
    <scope>NUCLEOTIDE SEQUENCE [LARGE SCALE GENOMIC DNA]</scope>
    <source>
        <strain evidence="16 17">FSL L7-0741</strain>
    </source>
</reference>
<evidence type="ECO:0000256" key="12">
    <source>
        <dbReference type="ARBA" id="ARBA00037847"/>
    </source>
</evidence>
<dbReference type="InterPro" id="IPR028987">
    <property type="entry name" value="ATP_synth_B-like_membr_sf"/>
</dbReference>
<keyword evidence="2 13" id="KW-0813">Transport</keyword>
<dbReference type="InterPro" id="IPR005864">
    <property type="entry name" value="ATP_synth_F0_bsu_bac"/>
</dbReference>
<dbReference type="GO" id="GO:0046933">
    <property type="term" value="F:proton-transporting ATP synthase activity, rotational mechanism"/>
    <property type="evidence" value="ECO:0007669"/>
    <property type="project" value="UniProtKB-UniRule"/>
</dbReference>
<gene>
    <name evidence="13 16" type="primary">atpF</name>
    <name evidence="16" type="ORF">HCA69_05320</name>
</gene>
<dbReference type="AlphaFoldDB" id="A0A7X0Y3L0"/>
<dbReference type="RefSeq" id="WP_051998423.1">
    <property type="nucleotide sequence ID" value="NZ_JAARRE010000006.1"/>
</dbReference>
<dbReference type="Pfam" id="PF00430">
    <property type="entry name" value="ATP-synt_B"/>
    <property type="match status" value="1"/>
</dbReference>
<keyword evidence="15" id="KW-0175">Coiled coil</keyword>
<comment type="subunit">
    <text evidence="13">F-type ATPases have 2 components, F(1) - the catalytic core - and F(0) - the membrane proton channel. F(1) has five subunits: alpha(3), beta(3), gamma(1), delta(1), epsilon(1). F(0) has three main subunits: a(1), b(2) and c(10-14). The alpha and beta chains form an alternating ring which encloses part of the gamma chain. F(1) is attached to F(0) by a central stalk formed by the gamma and epsilon chains, while a peripheral stalk is formed by the delta and b chains.</text>
</comment>
<proteinExistence type="inferred from homology"/>
<accession>A0A7X0Y3L0</accession>
<comment type="function">
    <text evidence="11 13">F(1)F(0) ATP synthase produces ATP from ADP in the presence of a proton or sodium gradient. F-type ATPases consist of two structural domains, F(1) containing the extramembraneous catalytic core and F(0) containing the membrane proton channel, linked together by a central stalk and a peripheral stalk. During catalysis, ATP synthesis in the catalytic domain of F(1) is coupled via a rotary mechanism of the central stalk subunits to proton translocation.</text>
</comment>
<dbReference type="HAMAP" id="MF_01398">
    <property type="entry name" value="ATP_synth_b_bprime"/>
    <property type="match status" value="1"/>
</dbReference>
<protein>
    <recommendedName>
        <fullName evidence="13">ATP synthase subunit b</fullName>
    </recommendedName>
    <alternativeName>
        <fullName evidence="13">ATP synthase F(0) sector subunit b</fullName>
    </alternativeName>
    <alternativeName>
        <fullName evidence="13">ATPase subunit I</fullName>
    </alternativeName>
    <alternativeName>
        <fullName evidence="13">F-type ATPase subunit b</fullName>
        <shortName evidence="13">F-ATPase subunit b</shortName>
    </alternativeName>
</protein>
<keyword evidence="4 13" id="KW-0138">CF(0)</keyword>
<dbReference type="PANTHER" id="PTHR33445:SF1">
    <property type="entry name" value="ATP SYNTHASE SUBUNIT B"/>
    <property type="match status" value="1"/>
</dbReference>
<keyword evidence="3 13" id="KW-1003">Cell membrane</keyword>
<dbReference type="Proteomes" id="UP000535908">
    <property type="component" value="Unassembled WGS sequence"/>
</dbReference>
<evidence type="ECO:0000313" key="17">
    <source>
        <dbReference type="Proteomes" id="UP000535908"/>
    </source>
</evidence>
<comment type="subcellular location">
    <subcellularLocation>
        <location evidence="13">Cell membrane</location>
        <topology evidence="13">Single-pass membrane protein</topology>
    </subcellularLocation>
    <subcellularLocation>
        <location evidence="12">Endomembrane system</location>
        <topology evidence="12">Single-pass membrane protein</topology>
    </subcellularLocation>
</comment>
<dbReference type="InterPro" id="IPR050059">
    <property type="entry name" value="ATP_synthase_B_chain"/>
</dbReference>
<name>A0A7X0Y3L0_9LIST</name>
<feature type="coiled-coil region" evidence="15">
    <location>
        <begin position="63"/>
        <end position="141"/>
    </location>
</feature>